<dbReference type="GO" id="GO:0000287">
    <property type="term" value="F:magnesium ion binding"/>
    <property type="evidence" value="ECO:0007669"/>
    <property type="project" value="InterPro"/>
</dbReference>
<protein>
    <submittedName>
        <fullName evidence="5">Metalloenzyme</fullName>
    </submittedName>
</protein>
<dbReference type="PANTHER" id="PTHR21110:SF0">
    <property type="entry name" value="PHOSPHOPENTOMUTASE"/>
    <property type="match status" value="1"/>
</dbReference>
<keyword evidence="3" id="KW-0464">Manganese</keyword>
<evidence type="ECO:0000256" key="1">
    <source>
        <dbReference type="ARBA" id="ARBA00010373"/>
    </source>
</evidence>
<gene>
    <name evidence="5" type="ORF">EHQ30_00525</name>
</gene>
<name>A0A2M9Y0M4_9LEPT</name>
<dbReference type="GO" id="GO:0005829">
    <property type="term" value="C:cytosol"/>
    <property type="evidence" value="ECO:0007669"/>
    <property type="project" value="TreeGrafter"/>
</dbReference>
<evidence type="ECO:0000259" key="4">
    <source>
        <dbReference type="Pfam" id="PF01676"/>
    </source>
</evidence>
<dbReference type="GO" id="GO:0043094">
    <property type="term" value="P:metabolic compound salvage"/>
    <property type="evidence" value="ECO:0007669"/>
    <property type="project" value="InterPro"/>
</dbReference>
<comment type="caution">
    <text evidence="5">The sequence shown here is derived from an EMBL/GenBank/DDBJ whole genome shotgun (WGS) entry which is preliminary data.</text>
</comment>
<proteinExistence type="inferred from homology"/>
<evidence type="ECO:0000313" key="6">
    <source>
        <dbReference type="Proteomes" id="UP000297891"/>
    </source>
</evidence>
<evidence type="ECO:0000313" key="5">
    <source>
        <dbReference type="EMBL" id="TGK95167.1"/>
    </source>
</evidence>
<organism evidence="5 6">
    <name type="scientific">Leptospira brenneri</name>
    <dbReference type="NCBI Taxonomy" id="2023182"/>
    <lineage>
        <taxon>Bacteria</taxon>
        <taxon>Pseudomonadati</taxon>
        <taxon>Spirochaetota</taxon>
        <taxon>Spirochaetia</taxon>
        <taxon>Leptospirales</taxon>
        <taxon>Leptospiraceae</taxon>
        <taxon>Leptospira</taxon>
    </lineage>
</organism>
<keyword evidence="6" id="KW-1185">Reference proteome</keyword>
<accession>A0A2M9Y0M4</accession>
<dbReference type="InterPro" id="IPR017850">
    <property type="entry name" value="Alkaline_phosphatase_core_sf"/>
</dbReference>
<sequence length="324" mass="36171">MIFYVFLDGVGIADYDPKSNPFSRFAKGFLAPVGGIPQADADLPPLSSTLHYIKTDAHMGIPGLPQSATGQTALWTGIPGPKVLERHVSGFPTITLRKIIAKYSLIKVLNENGHLSDFLNCFSPPYLKHVEEKPKLVSASTLVQLASGRPLKNFDDLQNGRGLYMDLTHEIMATMGIDMLKPGDPLLKRRDPYKVGKESISRFANYHLALYEYFLTDKVGHAMDWEKAEHIIQNLEGFFRGILESIDPEKDLLIVSSDHGNMEDLSQKNHTENPAATILYGKDADRFAENIHSLADIVPEIYKTFGMEEALHNTQTNEFLIKSD</sequence>
<dbReference type="Pfam" id="PF01676">
    <property type="entry name" value="Metalloenzyme"/>
    <property type="match status" value="1"/>
</dbReference>
<dbReference type="AlphaFoldDB" id="A0A2M9Y0M4"/>
<reference evidence="5" key="1">
    <citation type="journal article" date="2019" name="PLoS Negl. Trop. Dis.">
        <title>Revisiting the worldwide diversity of Leptospira species in the environment.</title>
        <authorList>
            <person name="Vincent A.T."/>
            <person name="Schiettekatte O."/>
            <person name="Bourhy P."/>
            <person name="Veyrier F.J."/>
            <person name="Picardeau M."/>
        </authorList>
    </citation>
    <scope>NUCLEOTIDE SEQUENCE [LARGE SCALE GENOMIC DNA]</scope>
    <source>
        <strain evidence="5">201800277</strain>
    </source>
</reference>
<evidence type="ECO:0000256" key="3">
    <source>
        <dbReference type="ARBA" id="ARBA00023211"/>
    </source>
</evidence>
<feature type="domain" description="Metalloenzyme" evidence="4">
    <location>
        <begin position="197"/>
        <end position="308"/>
    </location>
</feature>
<evidence type="ECO:0000256" key="2">
    <source>
        <dbReference type="ARBA" id="ARBA00022723"/>
    </source>
</evidence>
<dbReference type="InterPro" id="IPR010045">
    <property type="entry name" value="DeoB"/>
</dbReference>
<dbReference type="EMBL" id="RQFP01000001">
    <property type="protein sequence ID" value="TGK95167.1"/>
    <property type="molecule type" value="Genomic_DNA"/>
</dbReference>
<dbReference type="Proteomes" id="UP000297891">
    <property type="component" value="Unassembled WGS sequence"/>
</dbReference>
<dbReference type="InterPro" id="IPR006124">
    <property type="entry name" value="Metalloenzyme"/>
</dbReference>
<dbReference type="SUPFAM" id="SSF53649">
    <property type="entry name" value="Alkaline phosphatase-like"/>
    <property type="match status" value="1"/>
</dbReference>
<dbReference type="Gene3D" id="3.40.720.10">
    <property type="entry name" value="Alkaline Phosphatase, subunit A"/>
    <property type="match status" value="1"/>
</dbReference>
<dbReference type="RefSeq" id="WP_100791146.1">
    <property type="nucleotide sequence ID" value="NZ_NPDQ01000005.1"/>
</dbReference>
<keyword evidence="2" id="KW-0479">Metal-binding</keyword>
<dbReference type="GO" id="GO:0008973">
    <property type="term" value="F:phosphopentomutase activity"/>
    <property type="evidence" value="ECO:0007669"/>
    <property type="project" value="InterPro"/>
</dbReference>
<dbReference type="PANTHER" id="PTHR21110">
    <property type="entry name" value="PHOSPHOPENTOMUTASE"/>
    <property type="match status" value="1"/>
</dbReference>
<comment type="similarity">
    <text evidence="1">Belongs to the phosphopentomutase family.</text>
</comment>
<dbReference type="OrthoDB" id="9778226at2"/>
<dbReference type="GO" id="GO:0009117">
    <property type="term" value="P:nucleotide metabolic process"/>
    <property type="evidence" value="ECO:0007669"/>
    <property type="project" value="InterPro"/>
</dbReference>